<dbReference type="EMBL" id="JACXTD010000001">
    <property type="protein sequence ID" value="MBD3702387.1"/>
    <property type="molecule type" value="Genomic_DNA"/>
</dbReference>
<evidence type="ECO:0000256" key="1">
    <source>
        <dbReference type="SAM" id="MobiDB-lite"/>
    </source>
</evidence>
<reference evidence="3" key="1">
    <citation type="submission" date="2020-07" db="EMBL/GenBank/DDBJ databases">
        <title>Clinical and genomic characterization of carbapenemase-producing Enterobacterales causing secondary infections during the COVID-19 crisis at a New York City hospital.</title>
        <authorList>
            <person name="Gomez-Simmonds A."/>
            <person name="Annavajhala M.K."/>
            <person name="Uhlemann A.-C."/>
        </authorList>
    </citation>
    <scope>NUCLEOTIDE SEQUENCE</scope>
    <source>
        <strain evidence="2">NK1590</strain>
        <strain evidence="3">NK1596</strain>
    </source>
</reference>
<gene>
    <name evidence="2" type="ORF">IE986_19175</name>
    <name evidence="3" type="ORF">IE990_08510</name>
</gene>
<organism evidence="3 4">
    <name type="scientific">Klebsiella pneumoniae</name>
    <dbReference type="NCBI Taxonomy" id="573"/>
    <lineage>
        <taxon>Bacteria</taxon>
        <taxon>Pseudomonadati</taxon>
        <taxon>Pseudomonadota</taxon>
        <taxon>Gammaproteobacteria</taxon>
        <taxon>Enterobacterales</taxon>
        <taxon>Enterobacteriaceae</taxon>
        <taxon>Klebsiella/Raoultella group</taxon>
        <taxon>Klebsiella</taxon>
        <taxon>Klebsiella pneumoniae complex</taxon>
    </lineage>
</organism>
<comment type="caution">
    <text evidence="3">The sequence shown here is derived from an EMBL/GenBank/DDBJ whole genome shotgun (WGS) entry which is preliminary data.</text>
</comment>
<protein>
    <submittedName>
        <fullName evidence="3">Uncharacterized protein</fullName>
    </submittedName>
</protein>
<dbReference type="Proteomes" id="UP000655796">
    <property type="component" value="Unassembled WGS sequence"/>
</dbReference>
<evidence type="ECO:0000313" key="4">
    <source>
        <dbReference type="Proteomes" id="UP000652007"/>
    </source>
</evidence>
<sequence length="58" mass="6427">MNQPILAQPDGAADPPIFTLRSRSQSECPAEARRRQDCDKMRGFWSTATGRHHDDSGG</sequence>
<name>A0A927DEP2_KLEPN</name>
<dbReference type="Proteomes" id="UP000652007">
    <property type="component" value="Unassembled WGS sequence"/>
</dbReference>
<accession>A0A927DEP2</accession>
<dbReference type="AlphaFoldDB" id="A0A927DEP2"/>
<dbReference type="EMBL" id="JACXTH010000001">
    <property type="protein sequence ID" value="MBD3704209.1"/>
    <property type="molecule type" value="Genomic_DNA"/>
</dbReference>
<evidence type="ECO:0000313" key="3">
    <source>
        <dbReference type="EMBL" id="MBD3704209.1"/>
    </source>
</evidence>
<proteinExistence type="predicted"/>
<evidence type="ECO:0000313" key="2">
    <source>
        <dbReference type="EMBL" id="MBD3702387.1"/>
    </source>
</evidence>
<feature type="compositionally biased region" description="Basic and acidic residues" evidence="1">
    <location>
        <begin position="30"/>
        <end position="42"/>
    </location>
</feature>
<feature type="region of interest" description="Disordered" evidence="1">
    <location>
        <begin position="1"/>
        <end position="58"/>
    </location>
</feature>